<dbReference type="Proteomes" id="UP000672032">
    <property type="component" value="Chromosome 3"/>
</dbReference>
<feature type="chain" id="PRO_5032567533" description="Cyanovirin-N domain-containing protein" evidence="1">
    <location>
        <begin position="20"/>
        <end position="120"/>
    </location>
</feature>
<evidence type="ECO:0000313" key="4">
    <source>
        <dbReference type="Proteomes" id="UP000672032"/>
    </source>
</evidence>
<feature type="signal peptide" evidence="1">
    <location>
        <begin position="1"/>
        <end position="19"/>
    </location>
</feature>
<evidence type="ECO:0000313" key="3">
    <source>
        <dbReference type="EMBL" id="QSZ32842.1"/>
    </source>
</evidence>
<dbReference type="AlphaFoldDB" id="A0A8A3PCH3"/>
<dbReference type="Gene3D" id="2.30.60.10">
    <property type="entry name" value="Cyanovirin-N"/>
    <property type="match status" value="1"/>
</dbReference>
<dbReference type="InterPro" id="IPR036673">
    <property type="entry name" value="Cyanovirin-N_sf"/>
</dbReference>
<evidence type="ECO:0000256" key="1">
    <source>
        <dbReference type="SAM" id="SignalP"/>
    </source>
</evidence>
<protein>
    <recommendedName>
        <fullName evidence="2">Cyanovirin-N domain-containing protein</fullName>
    </recommendedName>
</protein>
<feature type="domain" description="Cyanovirin-N" evidence="2">
    <location>
        <begin position="37"/>
        <end position="118"/>
    </location>
</feature>
<organism evidence="3 4">
    <name type="scientific">Monilinia vaccinii-corymbosi</name>
    <dbReference type="NCBI Taxonomy" id="61207"/>
    <lineage>
        <taxon>Eukaryota</taxon>
        <taxon>Fungi</taxon>
        <taxon>Dikarya</taxon>
        <taxon>Ascomycota</taxon>
        <taxon>Pezizomycotina</taxon>
        <taxon>Leotiomycetes</taxon>
        <taxon>Helotiales</taxon>
        <taxon>Sclerotiniaceae</taxon>
        <taxon>Monilinia</taxon>
    </lineage>
</organism>
<evidence type="ECO:0000259" key="2">
    <source>
        <dbReference type="Pfam" id="PF08881"/>
    </source>
</evidence>
<name>A0A8A3PCH3_9HELO</name>
<dbReference type="SUPFAM" id="SSF51322">
    <property type="entry name" value="Cyanovirin-N"/>
    <property type="match status" value="1"/>
</dbReference>
<keyword evidence="4" id="KW-1185">Reference proteome</keyword>
<proteinExistence type="predicted"/>
<accession>A0A8A3PCH3</accession>
<gene>
    <name evidence="3" type="ORF">DSL72_002422</name>
</gene>
<reference evidence="3" key="1">
    <citation type="submission" date="2020-10" db="EMBL/GenBank/DDBJ databases">
        <title>Genome Sequence of Monilinia vaccinii-corymbosi Sheds Light on Mummy Berry Disease Infection of Blueberry and Mating Type.</title>
        <authorList>
            <person name="Yow A.G."/>
            <person name="Zhang Y."/>
            <person name="Bansal K."/>
            <person name="Eacker S.M."/>
            <person name="Sullivan S."/>
            <person name="Liachko I."/>
            <person name="Cubeta M.A."/>
            <person name="Rollins J.A."/>
            <person name="Ashrafi H."/>
        </authorList>
    </citation>
    <scope>NUCLEOTIDE SEQUENCE</scope>
    <source>
        <strain evidence="3">RL-1</strain>
    </source>
</reference>
<dbReference type="InterPro" id="IPR011058">
    <property type="entry name" value="Cyanovirin-N"/>
</dbReference>
<dbReference type="Pfam" id="PF08881">
    <property type="entry name" value="CVNH"/>
    <property type="match status" value="1"/>
</dbReference>
<sequence length="120" mass="13349">MAKLLSVLFVSVLISASDAASGFLLKCDVGTLGYYASSRLLANCGTPKKIFTLDMNYCLENSEGVLWQKRGGMFRISCKNCYFKLNDKFCCTCNVPYDEPMNTCINLDDVIGFKNGMLYC</sequence>
<keyword evidence="1" id="KW-0732">Signal</keyword>
<dbReference type="EMBL" id="CP063407">
    <property type="protein sequence ID" value="QSZ32842.1"/>
    <property type="molecule type" value="Genomic_DNA"/>
</dbReference>